<organism evidence="1 2">
    <name type="scientific">Methyloglobulus morosus KoM1</name>
    <dbReference type="NCBI Taxonomy" id="1116472"/>
    <lineage>
        <taxon>Bacteria</taxon>
        <taxon>Pseudomonadati</taxon>
        <taxon>Pseudomonadota</taxon>
        <taxon>Gammaproteobacteria</taxon>
        <taxon>Methylococcales</taxon>
        <taxon>Methylococcaceae</taxon>
        <taxon>Methyloglobulus</taxon>
    </lineage>
</organism>
<evidence type="ECO:0000313" key="2">
    <source>
        <dbReference type="Proteomes" id="UP000017842"/>
    </source>
</evidence>
<keyword evidence="2" id="KW-1185">Reference proteome</keyword>
<name>V5DMG3_9GAMM</name>
<dbReference type="STRING" id="1116472.MGMO_145c00090"/>
<comment type="caution">
    <text evidence="1">The sequence shown here is derived from an EMBL/GenBank/DDBJ whole genome shotgun (WGS) entry which is preliminary data.</text>
</comment>
<accession>V5DMG3</accession>
<reference evidence="1 2" key="1">
    <citation type="journal article" date="2013" name="Genome Announc.">
        <title>Draft Genome Sequence of the Methanotrophic Gammaproteobacterium Methyloglobulus morosus DSM 22980 Strain KoM1.</title>
        <authorList>
            <person name="Poehlein A."/>
            <person name="Deutzmann J.S."/>
            <person name="Daniel R."/>
            <person name="Simeonova D.D."/>
        </authorList>
    </citation>
    <scope>NUCLEOTIDE SEQUENCE [LARGE SCALE GENOMIC DNA]</scope>
    <source>
        <strain evidence="1 2">KoM1</strain>
    </source>
</reference>
<proteinExistence type="predicted"/>
<gene>
    <name evidence="1" type="ORF">MGMO_145c00090</name>
</gene>
<dbReference type="AlphaFoldDB" id="V5DMG3"/>
<dbReference type="Proteomes" id="UP000017842">
    <property type="component" value="Unassembled WGS sequence"/>
</dbReference>
<evidence type="ECO:0000313" key="1">
    <source>
        <dbReference type="EMBL" id="ESS68596.1"/>
    </source>
</evidence>
<protein>
    <submittedName>
        <fullName evidence="1">Uncharacterized protein</fullName>
    </submittedName>
</protein>
<dbReference type="EMBL" id="AYLO01000134">
    <property type="protein sequence ID" value="ESS68596.1"/>
    <property type="molecule type" value="Genomic_DNA"/>
</dbReference>
<sequence length="43" mass="5258">MKRIKHIIFWLIVIGLILLLFSTHVIAQTAFLSQRHHWLMKRF</sequence>